<dbReference type="GO" id="GO:0006355">
    <property type="term" value="P:regulation of DNA-templated transcription"/>
    <property type="evidence" value="ECO:0007669"/>
    <property type="project" value="InterPro"/>
</dbReference>
<comment type="caution">
    <text evidence="2">The sequence shown here is derived from an EMBL/GenBank/DDBJ whole genome shotgun (WGS) entry which is preliminary data.</text>
</comment>
<protein>
    <submittedName>
        <fullName evidence="2">DNA-binding transcriptional MerR regulator</fullName>
    </submittedName>
</protein>
<dbReference type="CDD" id="cd00592">
    <property type="entry name" value="HTH_MerR-like"/>
    <property type="match status" value="1"/>
</dbReference>
<dbReference type="Proteomes" id="UP000552700">
    <property type="component" value="Unassembled WGS sequence"/>
</dbReference>
<dbReference type="Gene3D" id="1.10.1660.10">
    <property type="match status" value="1"/>
</dbReference>
<name>A0A841J141_9SPHN</name>
<keyword evidence="2" id="KW-0238">DNA-binding</keyword>
<gene>
    <name evidence="2" type="ORF">FHS92_002652</name>
</gene>
<feature type="domain" description="HTH merR-type" evidence="1">
    <location>
        <begin position="5"/>
        <end position="71"/>
    </location>
</feature>
<dbReference type="InterPro" id="IPR009061">
    <property type="entry name" value="DNA-bd_dom_put_sf"/>
</dbReference>
<proteinExistence type="predicted"/>
<evidence type="ECO:0000259" key="1">
    <source>
        <dbReference type="Pfam" id="PF13411"/>
    </source>
</evidence>
<dbReference type="SUPFAM" id="SSF46955">
    <property type="entry name" value="Putative DNA-binding domain"/>
    <property type="match status" value="1"/>
</dbReference>
<dbReference type="AlphaFoldDB" id="A0A841J141"/>
<evidence type="ECO:0000313" key="3">
    <source>
        <dbReference type="Proteomes" id="UP000552700"/>
    </source>
</evidence>
<dbReference type="RefSeq" id="WP_184081194.1">
    <property type="nucleotide sequence ID" value="NZ_JACIJP010000004.1"/>
</dbReference>
<reference evidence="2 3" key="1">
    <citation type="submission" date="2020-08" db="EMBL/GenBank/DDBJ databases">
        <title>Genomic Encyclopedia of Type Strains, Phase IV (KMG-IV): sequencing the most valuable type-strain genomes for metagenomic binning, comparative biology and taxonomic classification.</title>
        <authorList>
            <person name="Goeker M."/>
        </authorList>
    </citation>
    <scope>NUCLEOTIDE SEQUENCE [LARGE SCALE GENOMIC DNA]</scope>
    <source>
        <strain evidence="2 3">DSM 102255</strain>
    </source>
</reference>
<keyword evidence="3" id="KW-1185">Reference proteome</keyword>
<dbReference type="GO" id="GO:0003677">
    <property type="term" value="F:DNA binding"/>
    <property type="evidence" value="ECO:0007669"/>
    <property type="project" value="UniProtKB-KW"/>
</dbReference>
<dbReference type="Pfam" id="PF13411">
    <property type="entry name" value="MerR_1"/>
    <property type="match status" value="1"/>
</dbReference>
<dbReference type="EMBL" id="JACIJP010000004">
    <property type="protein sequence ID" value="MBB6124899.1"/>
    <property type="molecule type" value="Genomic_DNA"/>
</dbReference>
<sequence length="126" mass="13486">MTGLKLDDLVGATGATPRHIRYLIAEGFMPPPMGGRTYATYSAVHVTAIRRYERLRSLGFPPAAIRLLLDAREGIPVPIMPGLTLVIAPELIGSGGDVATIAAKGAMKIEELLSKEAPDERKHAAR</sequence>
<dbReference type="InterPro" id="IPR000551">
    <property type="entry name" value="MerR-type_HTH_dom"/>
</dbReference>
<accession>A0A841J141</accession>
<evidence type="ECO:0000313" key="2">
    <source>
        <dbReference type="EMBL" id="MBB6124899.1"/>
    </source>
</evidence>
<organism evidence="2 3">
    <name type="scientific">Sphingobium subterraneum</name>
    <dbReference type="NCBI Taxonomy" id="627688"/>
    <lineage>
        <taxon>Bacteria</taxon>
        <taxon>Pseudomonadati</taxon>
        <taxon>Pseudomonadota</taxon>
        <taxon>Alphaproteobacteria</taxon>
        <taxon>Sphingomonadales</taxon>
        <taxon>Sphingomonadaceae</taxon>
        <taxon>Sphingobium</taxon>
    </lineage>
</organism>